<feature type="coiled-coil region" evidence="1">
    <location>
        <begin position="110"/>
        <end position="142"/>
    </location>
</feature>
<evidence type="ECO:0000313" key="2">
    <source>
        <dbReference type="EMBL" id="KAI0492095.1"/>
    </source>
</evidence>
<organism evidence="2 3">
    <name type="scientific">Dendrobium nobile</name>
    <name type="common">Orchid</name>
    <dbReference type="NCBI Taxonomy" id="94219"/>
    <lineage>
        <taxon>Eukaryota</taxon>
        <taxon>Viridiplantae</taxon>
        <taxon>Streptophyta</taxon>
        <taxon>Embryophyta</taxon>
        <taxon>Tracheophyta</taxon>
        <taxon>Spermatophyta</taxon>
        <taxon>Magnoliopsida</taxon>
        <taxon>Liliopsida</taxon>
        <taxon>Asparagales</taxon>
        <taxon>Orchidaceae</taxon>
        <taxon>Epidendroideae</taxon>
        <taxon>Malaxideae</taxon>
        <taxon>Dendrobiinae</taxon>
        <taxon>Dendrobium</taxon>
    </lineage>
</organism>
<dbReference type="EMBL" id="JAGYWB010000018">
    <property type="protein sequence ID" value="KAI0492095.1"/>
    <property type="molecule type" value="Genomic_DNA"/>
</dbReference>
<dbReference type="AlphaFoldDB" id="A0A8T3ACP3"/>
<keyword evidence="3" id="KW-1185">Reference proteome</keyword>
<comment type="caution">
    <text evidence="2">The sequence shown here is derived from an EMBL/GenBank/DDBJ whole genome shotgun (WGS) entry which is preliminary data.</text>
</comment>
<name>A0A8T3ACP3_DENNO</name>
<evidence type="ECO:0000256" key="1">
    <source>
        <dbReference type="SAM" id="Coils"/>
    </source>
</evidence>
<dbReference type="InterPro" id="IPR052442">
    <property type="entry name" value="Env_Response_Regulator"/>
</dbReference>
<dbReference type="OrthoDB" id="21449at2759"/>
<reference evidence="2" key="1">
    <citation type="journal article" date="2022" name="Front. Genet.">
        <title>Chromosome-Scale Assembly of the Dendrobium nobile Genome Provides Insights Into the Molecular Mechanism of the Biosynthesis of the Medicinal Active Ingredient of Dendrobium.</title>
        <authorList>
            <person name="Xu Q."/>
            <person name="Niu S.-C."/>
            <person name="Li K.-L."/>
            <person name="Zheng P.-J."/>
            <person name="Zhang X.-J."/>
            <person name="Jia Y."/>
            <person name="Liu Y."/>
            <person name="Niu Y.-X."/>
            <person name="Yu L.-H."/>
            <person name="Chen D.-F."/>
            <person name="Zhang G.-Q."/>
        </authorList>
    </citation>
    <scope>NUCLEOTIDE SEQUENCE</scope>
    <source>
        <tissue evidence="2">Leaf</tissue>
    </source>
</reference>
<evidence type="ECO:0000313" key="3">
    <source>
        <dbReference type="Proteomes" id="UP000829196"/>
    </source>
</evidence>
<dbReference type="PANTHER" id="PTHR46136:SF19">
    <property type="entry name" value="TRANSCRIPTION FACTOR GTE12"/>
    <property type="match status" value="1"/>
</dbReference>
<proteinExistence type="predicted"/>
<keyword evidence="1" id="KW-0175">Coiled coil</keyword>
<dbReference type="Proteomes" id="UP000829196">
    <property type="component" value="Unassembled WGS sequence"/>
</dbReference>
<gene>
    <name evidence="2" type="ORF">KFK09_026360</name>
</gene>
<dbReference type="SMR" id="A0A8T3ACP3"/>
<protein>
    <submittedName>
        <fullName evidence="2">Uncharacterized protein</fullName>
    </submittedName>
</protein>
<accession>A0A8T3ACP3</accession>
<sequence length="161" mass="18583">MAEFGSANQCIGSGDAFNQASSSGFENSQLSTRKAARVAMLKTRFADIISKAQQTLGININNHVKCKIAAKKQMIVIFRCFDKIDQARMQHEKKDIVEKQQEKKRRITTVEAVRNKANFERKRKIEKEREEARYALEKVEASVYVDNFYKTYKDFMMLISS</sequence>
<dbReference type="PANTHER" id="PTHR46136">
    <property type="entry name" value="TRANSCRIPTION FACTOR GTE8"/>
    <property type="match status" value="1"/>
</dbReference>